<name>A0A6L8UX03_9BACL</name>
<dbReference type="AlphaFoldDB" id="A0A6L8UX03"/>
<accession>A0A6L8UX03</accession>
<keyword evidence="2" id="KW-1185">Reference proteome</keyword>
<evidence type="ECO:0000313" key="1">
    <source>
        <dbReference type="EMBL" id="MZQ82768.1"/>
    </source>
</evidence>
<comment type="caution">
    <text evidence="1">The sequence shown here is derived from an EMBL/GenBank/DDBJ whole genome shotgun (WGS) entry which is preliminary data.</text>
</comment>
<dbReference type="Proteomes" id="UP000481087">
    <property type="component" value="Unassembled WGS sequence"/>
</dbReference>
<protein>
    <submittedName>
        <fullName evidence="1">Uncharacterized protein</fullName>
    </submittedName>
</protein>
<dbReference type="EMBL" id="WTUZ01000015">
    <property type="protein sequence ID" value="MZQ82768.1"/>
    <property type="molecule type" value="Genomic_DNA"/>
</dbReference>
<proteinExistence type="predicted"/>
<dbReference type="RefSeq" id="WP_161406948.1">
    <property type="nucleotide sequence ID" value="NZ_WTUZ01000015.1"/>
</dbReference>
<sequence length="119" mass="13492">MIDKNMKSRAVWFVKSELERVVRDLESGIITRDQAIGSLNTLFNISSGIEDTMQMQMICRMTAYIRSTSFYGQIKKMYANKMFHEQPASTPAPAAVQVQVPVTEEIAATSMKILEKIVR</sequence>
<organism evidence="1 2">
    <name type="scientific">Paenibacillus silvestris</name>
    <dbReference type="NCBI Taxonomy" id="2606219"/>
    <lineage>
        <taxon>Bacteria</taxon>
        <taxon>Bacillati</taxon>
        <taxon>Bacillota</taxon>
        <taxon>Bacilli</taxon>
        <taxon>Bacillales</taxon>
        <taxon>Paenibacillaceae</taxon>
        <taxon>Paenibacillus</taxon>
    </lineage>
</organism>
<reference evidence="1 2" key="1">
    <citation type="submission" date="2019-12" db="EMBL/GenBank/DDBJ databases">
        <title>Paenibacillus sp. nov. sp. isolated from soil.</title>
        <authorList>
            <person name="Kim J."/>
            <person name="Jeong S.E."/>
            <person name="Jung H.S."/>
            <person name="Jeon C.O."/>
        </authorList>
    </citation>
    <scope>NUCLEOTIDE SEQUENCE [LARGE SCALE GENOMIC DNA]</scope>
    <source>
        <strain evidence="1 2">5J-6</strain>
    </source>
</reference>
<gene>
    <name evidence="1" type="ORF">GQF01_11710</name>
</gene>
<evidence type="ECO:0000313" key="2">
    <source>
        <dbReference type="Proteomes" id="UP000481087"/>
    </source>
</evidence>